<dbReference type="GO" id="GO:0005634">
    <property type="term" value="C:nucleus"/>
    <property type="evidence" value="ECO:0007669"/>
    <property type="project" value="TreeGrafter"/>
</dbReference>
<evidence type="ECO:0000313" key="4">
    <source>
        <dbReference type="Proteomes" id="UP000494040"/>
    </source>
</evidence>
<feature type="region of interest" description="Disordered" evidence="1">
    <location>
        <begin position="169"/>
        <end position="267"/>
    </location>
</feature>
<dbReference type="EnsemblMetazoa" id="XM_014387736.2">
    <property type="protein sequence ID" value="XP_014243222.1"/>
    <property type="gene ID" value="LOC106663138"/>
</dbReference>
<protein>
    <recommendedName>
        <fullName evidence="2">PCI domain-containing protein</fullName>
    </recommendedName>
</protein>
<feature type="compositionally biased region" description="Low complexity" evidence="1">
    <location>
        <begin position="373"/>
        <end position="383"/>
    </location>
</feature>
<sequence>MLPESYSLMSVMSDKNAAQPPHQQQQQQQQPQQQPWSYNMNMYNMYQSPYMYPQGYGTQEYYQFYARMQAAYMNQQQSSQQYRGFVSQGPMVPFQNIAQTTQPAAQENKEKEETMSELPPLPPGPPPPQQNGFVPVQNQDQNNIQAARSFPQNNTDFQQGPIRFMMNVPRPRINLNPTNPFNQNQGRPQGQNQTAGQKKNKKKKKKQQQQNQAHVTPSFPPLPSAMPPLPPSPPPPPPPPVLKENQNEIAKQPPPLPPLSQQNLPQQQGIRALEEWPLSLRDYVNRCYAKCVTQMDKDRVGVILKGKLMRATNDGTLWVKDWYAEPLPLLDSDSKAMLNLKEKLKTSLAGRLGPKQKSPSPPKRRQTKRTYRSDSSSSRSSSDSYDRDRSRSPSPRSPKKPRNNLNKKGPRNQKKHTHYNTPVREKSHFYSEFGLMNNEDMVVKKEVLDKRAARFNNVQGQAQQNIFAKRKPPVLFVYDTGFNSSPNPMGDFDISDLHIVGTCEDLEKSYLRLTSAPEASQVRPPYVLIKALDMVKKKWSAERDYHYACEQLKSIRQDLTVQGIRDNLSVEVYETHARIALEKGDHAEFNQCQSQLRILHNEVEDGKSNREEFIAYRLLYYIFTKEFMDMNTLMSSLKDEDKKDDCISHAVQVSKAWLIGSFHKIFKLYKTAPRMSSYLMDLFMLRERTLALKVIVKAYRPSIPVDFLRSELAFETDSELEEFLTSFGGLVFVDDTKTKLDCKASSVALNVGA</sequence>
<feature type="region of interest" description="Disordered" evidence="1">
    <location>
        <begin position="14"/>
        <end position="34"/>
    </location>
</feature>
<feature type="compositionally biased region" description="Pro residues" evidence="1">
    <location>
        <begin position="218"/>
        <end position="241"/>
    </location>
</feature>
<feature type="compositionally biased region" description="Low complexity" evidence="1">
    <location>
        <begin position="179"/>
        <end position="197"/>
    </location>
</feature>
<accession>A0A8I6RBX9</accession>
<feature type="domain" description="PCI" evidence="2">
    <location>
        <begin position="585"/>
        <end position="753"/>
    </location>
</feature>
<dbReference type="PANTHER" id="PTHR12436">
    <property type="entry name" value="80 KDA MCM3-ASSOCIATED PROTEIN"/>
    <property type="match status" value="1"/>
</dbReference>
<feature type="region of interest" description="Disordered" evidence="1">
    <location>
        <begin position="100"/>
        <end position="136"/>
    </location>
</feature>
<evidence type="ECO:0000256" key="1">
    <source>
        <dbReference type="SAM" id="MobiDB-lite"/>
    </source>
</evidence>
<name>A0A8I6RBX9_CIMLE</name>
<keyword evidence="4" id="KW-1185">Reference proteome</keyword>
<feature type="region of interest" description="Disordered" evidence="1">
    <location>
        <begin position="346"/>
        <end position="424"/>
    </location>
</feature>
<dbReference type="PROSITE" id="PS50250">
    <property type="entry name" value="PCI"/>
    <property type="match status" value="1"/>
</dbReference>
<dbReference type="InterPro" id="IPR045107">
    <property type="entry name" value="SAC3/GANP/THP3"/>
</dbReference>
<dbReference type="PANTHER" id="PTHR12436:SF4">
    <property type="entry name" value="LEUKOCYTE RECEPTOR CLUSTER MEMBER 8"/>
    <property type="match status" value="1"/>
</dbReference>
<feature type="compositionally biased region" description="Low complexity" evidence="1">
    <location>
        <begin position="19"/>
        <end position="34"/>
    </location>
</feature>
<dbReference type="Proteomes" id="UP000494040">
    <property type="component" value="Unassembled WGS sequence"/>
</dbReference>
<feature type="compositionally biased region" description="Basic residues" evidence="1">
    <location>
        <begin position="408"/>
        <end position="418"/>
    </location>
</feature>
<dbReference type="InterPro" id="IPR000717">
    <property type="entry name" value="PCI_dom"/>
</dbReference>
<dbReference type="InterPro" id="IPR005062">
    <property type="entry name" value="SAC3/GANP/THP3_conserved"/>
</dbReference>
<dbReference type="RefSeq" id="XP_014243222.1">
    <property type="nucleotide sequence ID" value="XM_014387736.2"/>
</dbReference>
<dbReference type="GeneID" id="106663138"/>
<evidence type="ECO:0000313" key="3">
    <source>
        <dbReference type="EnsemblMetazoa" id="XP_014243222.1"/>
    </source>
</evidence>
<dbReference type="Pfam" id="PF03399">
    <property type="entry name" value="SAC3_GANP"/>
    <property type="match status" value="1"/>
</dbReference>
<evidence type="ECO:0000259" key="2">
    <source>
        <dbReference type="PROSITE" id="PS50250"/>
    </source>
</evidence>
<feature type="compositionally biased region" description="Pro residues" evidence="1">
    <location>
        <begin position="119"/>
        <end position="129"/>
    </location>
</feature>
<proteinExistence type="predicted"/>
<dbReference type="OrthoDB" id="199574at2759"/>
<reference evidence="3" key="1">
    <citation type="submission" date="2022-01" db="UniProtKB">
        <authorList>
            <consortium name="EnsemblMetazoa"/>
        </authorList>
    </citation>
    <scope>IDENTIFICATION</scope>
</reference>
<dbReference type="Gene3D" id="1.25.40.990">
    <property type="match status" value="1"/>
</dbReference>
<organism evidence="3 4">
    <name type="scientific">Cimex lectularius</name>
    <name type="common">Bed bug</name>
    <name type="synonym">Acanthia lectularia</name>
    <dbReference type="NCBI Taxonomy" id="79782"/>
    <lineage>
        <taxon>Eukaryota</taxon>
        <taxon>Metazoa</taxon>
        <taxon>Ecdysozoa</taxon>
        <taxon>Arthropoda</taxon>
        <taxon>Hexapoda</taxon>
        <taxon>Insecta</taxon>
        <taxon>Pterygota</taxon>
        <taxon>Neoptera</taxon>
        <taxon>Paraneoptera</taxon>
        <taxon>Hemiptera</taxon>
        <taxon>Heteroptera</taxon>
        <taxon>Panheteroptera</taxon>
        <taxon>Cimicomorpha</taxon>
        <taxon>Cimicidae</taxon>
        <taxon>Cimex</taxon>
    </lineage>
</organism>
<feature type="compositionally biased region" description="Basic residues" evidence="1">
    <location>
        <begin position="198"/>
        <end position="207"/>
    </location>
</feature>
<dbReference type="AlphaFoldDB" id="A0A8I6RBX9"/>
<dbReference type="FunFam" id="1.25.40.990:FF:000010">
    <property type="entry name" value="Leukocyte receptor cluster member"/>
    <property type="match status" value="1"/>
</dbReference>